<sequence length="272" mass="31081">MLINSNIINNIHRHILHGHLAYNCLKKAKINEIVETDDQNDKEEESDSEKDTQESETSESDEINIINAQINNIDLIYDVLDANSNLPQVGTSETSLKKIQDAKLYRTKLAKGRGYTAGRSSISIFMVENQEEKVNLDTGAYCPCVGKSYLKTIVPNWEEKRIPIQRVKFSSASESMKTLRIIDLILILPHPSQCIRLKVELHEVDIIRNVEKPYPPPLRRPAYPDTPRAREALDVHIKESIDHGVLRKVGHNEQVEVTTPVIIKWQMENQGW</sequence>
<evidence type="ECO:0000313" key="2">
    <source>
        <dbReference type="EMBL" id="MBW0465853.1"/>
    </source>
</evidence>
<feature type="region of interest" description="Disordered" evidence="1">
    <location>
        <begin position="36"/>
        <end position="62"/>
    </location>
</feature>
<evidence type="ECO:0000313" key="3">
    <source>
        <dbReference type="Proteomes" id="UP000765509"/>
    </source>
</evidence>
<proteinExistence type="predicted"/>
<evidence type="ECO:0000256" key="1">
    <source>
        <dbReference type="SAM" id="MobiDB-lite"/>
    </source>
</evidence>
<dbReference type="EMBL" id="AVOT02001144">
    <property type="protein sequence ID" value="MBW0465853.1"/>
    <property type="molecule type" value="Genomic_DNA"/>
</dbReference>
<dbReference type="Proteomes" id="UP000765509">
    <property type="component" value="Unassembled WGS sequence"/>
</dbReference>
<accession>A0A9Q3BIS2</accession>
<protein>
    <submittedName>
        <fullName evidence="2">Uncharacterized protein</fullName>
    </submittedName>
</protein>
<keyword evidence="3" id="KW-1185">Reference proteome</keyword>
<name>A0A9Q3BIS2_9BASI</name>
<dbReference type="AlphaFoldDB" id="A0A9Q3BIS2"/>
<gene>
    <name evidence="2" type="ORF">O181_005568</name>
</gene>
<comment type="caution">
    <text evidence="2">The sequence shown here is derived from an EMBL/GenBank/DDBJ whole genome shotgun (WGS) entry which is preliminary data.</text>
</comment>
<reference evidence="2" key="1">
    <citation type="submission" date="2021-03" db="EMBL/GenBank/DDBJ databases">
        <title>Draft genome sequence of rust myrtle Austropuccinia psidii MF-1, a brazilian biotype.</title>
        <authorList>
            <person name="Quecine M.C."/>
            <person name="Pachon D.M.R."/>
            <person name="Bonatelli M.L."/>
            <person name="Correr F.H."/>
            <person name="Franceschini L.M."/>
            <person name="Leite T.F."/>
            <person name="Margarido G.R.A."/>
            <person name="Almeida C.A."/>
            <person name="Ferrarezi J.A."/>
            <person name="Labate C.A."/>
        </authorList>
    </citation>
    <scope>NUCLEOTIDE SEQUENCE</scope>
    <source>
        <strain evidence="2">MF-1</strain>
    </source>
</reference>
<organism evidence="2 3">
    <name type="scientific">Austropuccinia psidii MF-1</name>
    <dbReference type="NCBI Taxonomy" id="1389203"/>
    <lineage>
        <taxon>Eukaryota</taxon>
        <taxon>Fungi</taxon>
        <taxon>Dikarya</taxon>
        <taxon>Basidiomycota</taxon>
        <taxon>Pucciniomycotina</taxon>
        <taxon>Pucciniomycetes</taxon>
        <taxon>Pucciniales</taxon>
        <taxon>Sphaerophragmiaceae</taxon>
        <taxon>Austropuccinia</taxon>
    </lineage>
</organism>